<keyword evidence="13" id="KW-0966">Cell projection</keyword>
<keyword evidence="14" id="KW-0131">Cell cycle</keyword>
<keyword evidence="7" id="KW-0132">Cell division</keyword>
<dbReference type="CDD" id="cd01850">
    <property type="entry name" value="CDC_Septin"/>
    <property type="match status" value="1"/>
</dbReference>
<feature type="domain" description="Septin-type G" evidence="17">
    <location>
        <begin position="53"/>
        <end position="325"/>
    </location>
</feature>
<dbReference type="InterPro" id="IPR030379">
    <property type="entry name" value="G_SEPTIN_dom"/>
</dbReference>
<dbReference type="EMBL" id="JAROKS010000025">
    <property type="protein sequence ID" value="KAK1786278.1"/>
    <property type="molecule type" value="Genomic_DNA"/>
</dbReference>
<protein>
    <recommendedName>
        <fullName evidence="15">Septin</fullName>
    </recommendedName>
</protein>
<evidence type="ECO:0000256" key="9">
    <source>
        <dbReference type="ARBA" id="ARBA00022776"/>
    </source>
</evidence>
<keyword evidence="9" id="KW-0498">Mitosis</keyword>
<evidence type="ECO:0000256" key="5">
    <source>
        <dbReference type="ARBA" id="ARBA00022475"/>
    </source>
</evidence>
<keyword evidence="10 16" id="KW-0342">GTP-binding</keyword>
<evidence type="ECO:0000256" key="3">
    <source>
        <dbReference type="ARBA" id="ARBA00004309"/>
    </source>
</evidence>
<evidence type="ECO:0000256" key="4">
    <source>
        <dbReference type="ARBA" id="ARBA00004626"/>
    </source>
</evidence>
<dbReference type="InterPro" id="IPR027417">
    <property type="entry name" value="P-loop_NTPase"/>
</dbReference>
<dbReference type="GO" id="GO:0060170">
    <property type="term" value="C:ciliary membrane"/>
    <property type="evidence" value="ECO:0007669"/>
    <property type="project" value="UniProtKB-SubCell"/>
</dbReference>
<dbReference type="GO" id="GO:0005737">
    <property type="term" value="C:cytoplasm"/>
    <property type="evidence" value="ECO:0007669"/>
    <property type="project" value="UniProtKB-ARBA"/>
</dbReference>
<keyword evidence="12" id="KW-0206">Cytoskeleton</keyword>
<dbReference type="PRINTS" id="PR01740">
    <property type="entry name" value="SEPTIN2"/>
</dbReference>
<dbReference type="GO" id="GO:0030496">
    <property type="term" value="C:midbody"/>
    <property type="evidence" value="ECO:0007669"/>
    <property type="project" value="UniProtKB-SubCell"/>
</dbReference>
<evidence type="ECO:0000256" key="16">
    <source>
        <dbReference type="RuleBase" id="RU004560"/>
    </source>
</evidence>
<evidence type="ECO:0000256" key="11">
    <source>
        <dbReference type="ARBA" id="ARBA00023136"/>
    </source>
</evidence>
<dbReference type="GO" id="GO:0005525">
    <property type="term" value="F:GTP binding"/>
    <property type="evidence" value="ECO:0007669"/>
    <property type="project" value="UniProtKB-UniRule"/>
</dbReference>
<dbReference type="SUPFAM" id="SSF52540">
    <property type="entry name" value="P-loop containing nucleoside triphosphate hydrolases"/>
    <property type="match status" value="1"/>
</dbReference>
<reference evidence="18" key="1">
    <citation type="submission" date="2023-03" db="EMBL/GenBank/DDBJ databases">
        <title>Electrophorus voltai genome.</title>
        <authorList>
            <person name="Bian C."/>
        </authorList>
    </citation>
    <scope>NUCLEOTIDE SEQUENCE</scope>
    <source>
        <strain evidence="18">CB-2022</strain>
        <tissue evidence="18">Muscle</tissue>
    </source>
</reference>
<evidence type="ECO:0000256" key="6">
    <source>
        <dbReference type="ARBA" id="ARBA00022490"/>
    </source>
</evidence>
<dbReference type="PANTHER" id="PTHR18884">
    <property type="entry name" value="SEPTIN"/>
    <property type="match status" value="1"/>
</dbReference>
<evidence type="ECO:0000256" key="15">
    <source>
        <dbReference type="PIRNR" id="PIRNR006698"/>
    </source>
</evidence>
<dbReference type="GO" id="GO:0005819">
    <property type="term" value="C:spindle"/>
    <property type="evidence" value="ECO:0007669"/>
    <property type="project" value="UniProtKB-SubCell"/>
</dbReference>
<gene>
    <name evidence="18" type="ORF">P4O66_017982</name>
</gene>
<accession>A0AAD8YUJ9</accession>
<dbReference type="InterPro" id="IPR016491">
    <property type="entry name" value="Septin"/>
</dbReference>
<comment type="caution">
    <text evidence="18">The sequence shown here is derived from an EMBL/GenBank/DDBJ whole genome shotgun (WGS) entry which is preliminary data.</text>
</comment>
<keyword evidence="6" id="KW-0963">Cytoplasm</keyword>
<evidence type="ECO:0000256" key="12">
    <source>
        <dbReference type="ARBA" id="ARBA00023212"/>
    </source>
</evidence>
<dbReference type="GO" id="GO:0032154">
    <property type="term" value="C:cleavage furrow"/>
    <property type="evidence" value="ECO:0007669"/>
    <property type="project" value="UniProtKB-SubCell"/>
</dbReference>
<dbReference type="FunFam" id="3.40.50.300:FF:000064">
    <property type="entry name" value="Septin 4"/>
    <property type="match status" value="1"/>
</dbReference>
<dbReference type="PIRSF" id="PIRSF006698">
    <property type="entry name" value="Septin"/>
    <property type="match status" value="1"/>
</dbReference>
<dbReference type="GO" id="GO:0051301">
    <property type="term" value="P:cell division"/>
    <property type="evidence" value="ECO:0007669"/>
    <property type="project" value="UniProtKB-KW"/>
</dbReference>
<dbReference type="Pfam" id="PF00735">
    <property type="entry name" value="Septin"/>
    <property type="match status" value="1"/>
</dbReference>
<dbReference type="Proteomes" id="UP001239994">
    <property type="component" value="Unassembled WGS sequence"/>
</dbReference>
<dbReference type="AlphaFoldDB" id="A0AAD8YUJ9"/>
<proteinExistence type="inferred from homology"/>
<keyword evidence="8 16" id="KW-0547">Nucleotide-binding</keyword>
<evidence type="ECO:0000256" key="10">
    <source>
        <dbReference type="ARBA" id="ARBA00023134"/>
    </source>
</evidence>
<evidence type="ECO:0000256" key="1">
    <source>
        <dbReference type="ARBA" id="ARBA00004186"/>
    </source>
</evidence>
<evidence type="ECO:0000313" key="19">
    <source>
        <dbReference type="Proteomes" id="UP001239994"/>
    </source>
</evidence>
<sequence length="419" mass="47486">MVVAAQLRGTAFGLQLNMSQADKLKGQFTNPETPGYVGFANLPNQVHRKSVKKGFEFTLMVVGESGLGKSTLINSLFLTDLYPERVIPGAAEKIERTVQIEASTVEIEERGVKLRLTVVDTPGYGDAINSQDCFNTIIAYIDDQFERYLHDESGLNRRHIVDNRVHCCFYFISPLGHGLKPLDVQFMKAIHNKVNVVPVIAKADTLTLKERERLKRRILDEIDEHGIKIYHLPDAESDEDEDFKEQTRVLKTSIPFAVVGSNQQIEAKGKKVRGRLYPWGVVEVENPEHNDFLKLRTMLITHMQDLQEVTQDLHYENFRSERLKRGGRLSSHGYVLPLSPVYVLPCLAFFTSPNLPTPSILPKSCITTIGRKVAEPEEMDKDMILQEKEAELRRMQEMIAKMQAQMQKQGDGEGDGPHM</sequence>
<organism evidence="18 19">
    <name type="scientific">Electrophorus voltai</name>
    <dbReference type="NCBI Taxonomy" id="2609070"/>
    <lineage>
        <taxon>Eukaryota</taxon>
        <taxon>Metazoa</taxon>
        <taxon>Chordata</taxon>
        <taxon>Craniata</taxon>
        <taxon>Vertebrata</taxon>
        <taxon>Euteleostomi</taxon>
        <taxon>Actinopterygii</taxon>
        <taxon>Neopterygii</taxon>
        <taxon>Teleostei</taxon>
        <taxon>Ostariophysi</taxon>
        <taxon>Gymnotiformes</taxon>
        <taxon>Gymnotoidei</taxon>
        <taxon>Gymnotidae</taxon>
        <taxon>Electrophorus</taxon>
    </lineage>
</organism>
<evidence type="ECO:0000256" key="2">
    <source>
        <dbReference type="ARBA" id="ARBA00004214"/>
    </source>
</evidence>
<dbReference type="PROSITE" id="PS51719">
    <property type="entry name" value="G_SEPTIN"/>
    <property type="match status" value="1"/>
</dbReference>
<keyword evidence="11" id="KW-0472">Membrane</keyword>
<evidence type="ECO:0000256" key="7">
    <source>
        <dbReference type="ARBA" id="ARBA00022618"/>
    </source>
</evidence>
<dbReference type="Gene3D" id="3.40.50.300">
    <property type="entry name" value="P-loop containing nucleotide triphosphate hydrolases"/>
    <property type="match status" value="1"/>
</dbReference>
<comment type="subcellular location">
    <subcellularLocation>
        <location evidence="3">Cell projection</location>
        <location evidence="3">Cilium membrane</location>
    </subcellularLocation>
    <subcellularLocation>
        <location evidence="4">Cleavage furrow</location>
    </subcellularLocation>
    <subcellularLocation>
        <location evidence="1">Cytoplasm</location>
        <location evidence="1">Cytoskeleton</location>
        <location evidence="1">Spindle</location>
    </subcellularLocation>
    <subcellularLocation>
        <location evidence="2">Midbody</location>
    </subcellularLocation>
</comment>
<evidence type="ECO:0000256" key="13">
    <source>
        <dbReference type="ARBA" id="ARBA00023273"/>
    </source>
</evidence>
<dbReference type="InterPro" id="IPR008113">
    <property type="entry name" value="Septin2"/>
</dbReference>
<name>A0AAD8YUJ9_9TELE</name>
<evidence type="ECO:0000256" key="14">
    <source>
        <dbReference type="ARBA" id="ARBA00023306"/>
    </source>
</evidence>
<evidence type="ECO:0000259" key="17">
    <source>
        <dbReference type="PROSITE" id="PS51719"/>
    </source>
</evidence>
<keyword evidence="19" id="KW-1185">Reference proteome</keyword>
<keyword evidence="5" id="KW-1003">Cell membrane</keyword>
<evidence type="ECO:0000256" key="8">
    <source>
        <dbReference type="ARBA" id="ARBA00022741"/>
    </source>
</evidence>
<evidence type="ECO:0000313" key="18">
    <source>
        <dbReference type="EMBL" id="KAK1786278.1"/>
    </source>
</evidence>
<comment type="similarity">
    <text evidence="15 16">Belongs to the TRAFAC class TrmE-Era-EngA-EngB-Septin-like GTPase superfamily. Septin GTPase family.</text>
</comment>